<evidence type="ECO:0000313" key="1">
    <source>
        <dbReference type="EMBL" id="EHQ04626.1"/>
    </source>
</evidence>
<name>H2CLL5_9LEPT</name>
<dbReference type="AlphaFoldDB" id="H2CLL5"/>
<dbReference type="HOGENOM" id="CLU_1188793_0_0_12"/>
<keyword evidence="2" id="KW-1185">Reference proteome</keyword>
<protein>
    <recommendedName>
        <fullName evidence="3">Lipoprotein</fullName>
    </recommendedName>
</protein>
<dbReference type="Proteomes" id="UP000005737">
    <property type="component" value="Unassembled WGS sequence"/>
</dbReference>
<dbReference type="EMBL" id="JH597775">
    <property type="protein sequence ID" value="EHQ04626.1"/>
    <property type="molecule type" value="Genomic_DNA"/>
</dbReference>
<organism evidence="1 2">
    <name type="scientific">Leptonema illini DSM 21528</name>
    <dbReference type="NCBI Taxonomy" id="929563"/>
    <lineage>
        <taxon>Bacteria</taxon>
        <taxon>Pseudomonadati</taxon>
        <taxon>Spirochaetota</taxon>
        <taxon>Spirochaetia</taxon>
        <taxon>Leptospirales</taxon>
        <taxon>Leptospiraceae</taxon>
        <taxon>Leptonema</taxon>
    </lineage>
</organism>
<evidence type="ECO:0008006" key="3">
    <source>
        <dbReference type="Google" id="ProtNLM"/>
    </source>
</evidence>
<sequence length="233" mass="25979">MSKRAGAVTLFGAFVALSLLMTISCNAPPYSIRKQQPTDHWLLLLSSKELYSEPLEFGAEKSVIGVCPVGTIVREKQEVILQPQKKFARLEILSEVDCGSIHGFLRYADDVILRPVDGYDSLLTKREQYLAAFKAYQLLSGEYFCGDLSLELWRPLKEPEFIEISLKQAKGNFLVKGLPLFKSVEPVVITIKNITVSAPLAEDGTYSIEGLQPTQLITCDGRWTRKPPVSPDD</sequence>
<reference evidence="1 2" key="1">
    <citation type="submission" date="2011-10" db="EMBL/GenBank/DDBJ databases">
        <title>The Improved High-Quality Draft genome of Leptonema illini DSM 21528.</title>
        <authorList>
            <consortium name="US DOE Joint Genome Institute (JGI-PGF)"/>
            <person name="Lucas S."/>
            <person name="Copeland A."/>
            <person name="Lapidus A."/>
            <person name="Glavina del Rio T."/>
            <person name="Dalin E."/>
            <person name="Tice H."/>
            <person name="Bruce D."/>
            <person name="Goodwin L."/>
            <person name="Pitluck S."/>
            <person name="Peters L."/>
            <person name="Mikhailova N."/>
            <person name="Held B."/>
            <person name="Kyrpides N."/>
            <person name="Mavromatis K."/>
            <person name="Ivanova N."/>
            <person name="Markowitz V."/>
            <person name="Cheng J.-F."/>
            <person name="Hugenholtz P."/>
            <person name="Woyke T."/>
            <person name="Wu D."/>
            <person name="Gronow S."/>
            <person name="Wellnitz S."/>
            <person name="Brambilla E.-M."/>
            <person name="Klenk H.-P."/>
            <person name="Eisen J.A."/>
        </authorList>
    </citation>
    <scope>NUCLEOTIDE SEQUENCE [LARGE SCALE GENOMIC DNA]</scope>
    <source>
        <strain evidence="1 2">DSM 21528</strain>
    </source>
</reference>
<dbReference type="RefSeq" id="WP_002775845.1">
    <property type="nucleotide sequence ID" value="NZ_JH597775.1"/>
</dbReference>
<proteinExistence type="predicted"/>
<evidence type="ECO:0000313" key="2">
    <source>
        <dbReference type="Proteomes" id="UP000005737"/>
    </source>
</evidence>
<gene>
    <name evidence="1" type="ORF">Lepil_4148</name>
</gene>
<dbReference type="PROSITE" id="PS51257">
    <property type="entry name" value="PROKAR_LIPOPROTEIN"/>
    <property type="match status" value="1"/>
</dbReference>
<accession>H2CLL5</accession>